<dbReference type="SUPFAM" id="SSF88946">
    <property type="entry name" value="Sigma2 domain of RNA polymerase sigma factors"/>
    <property type="match status" value="1"/>
</dbReference>
<dbReference type="Gene3D" id="1.10.1740.10">
    <property type="match status" value="1"/>
</dbReference>
<evidence type="ECO:0000256" key="4">
    <source>
        <dbReference type="ARBA" id="ARBA00023163"/>
    </source>
</evidence>
<organism evidence="7 8">
    <name type="scientific">Dyadobacter beijingensis</name>
    <dbReference type="NCBI Taxonomy" id="365489"/>
    <lineage>
        <taxon>Bacteria</taxon>
        <taxon>Pseudomonadati</taxon>
        <taxon>Bacteroidota</taxon>
        <taxon>Cytophagia</taxon>
        <taxon>Cytophagales</taxon>
        <taxon>Spirosomataceae</taxon>
        <taxon>Dyadobacter</taxon>
    </lineage>
</organism>
<reference evidence="8" key="1">
    <citation type="journal article" date="2019" name="Int. J. Syst. Evol. Microbiol.">
        <title>The Global Catalogue of Microorganisms (GCM) 10K type strain sequencing project: providing services to taxonomists for standard genome sequencing and annotation.</title>
        <authorList>
            <consortium name="The Broad Institute Genomics Platform"/>
            <consortium name="The Broad Institute Genome Sequencing Center for Infectious Disease"/>
            <person name="Wu L."/>
            <person name="Ma J."/>
        </authorList>
    </citation>
    <scope>NUCLEOTIDE SEQUENCE [LARGE SCALE GENOMIC DNA]</scope>
    <source>
        <strain evidence="8">CGMCC 1.6375</strain>
    </source>
</reference>
<dbReference type="InterPro" id="IPR039425">
    <property type="entry name" value="RNA_pol_sigma-70-like"/>
</dbReference>
<feature type="domain" description="RNA polymerase sigma-70 region 2" evidence="5">
    <location>
        <begin position="4"/>
        <end position="62"/>
    </location>
</feature>
<evidence type="ECO:0000256" key="1">
    <source>
        <dbReference type="ARBA" id="ARBA00010641"/>
    </source>
</evidence>
<dbReference type="InterPro" id="IPR013249">
    <property type="entry name" value="RNA_pol_sigma70_r4_t2"/>
</dbReference>
<dbReference type="Proteomes" id="UP000632339">
    <property type="component" value="Unassembled WGS sequence"/>
</dbReference>
<dbReference type="EMBL" id="BMLI01000002">
    <property type="protein sequence ID" value="GGN07229.1"/>
    <property type="molecule type" value="Genomic_DNA"/>
</dbReference>
<dbReference type="InterPro" id="IPR013324">
    <property type="entry name" value="RNA_pol_sigma_r3/r4-like"/>
</dbReference>
<dbReference type="PANTHER" id="PTHR43133">
    <property type="entry name" value="RNA POLYMERASE ECF-TYPE SIGMA FACTO"/>
    <property type="match status" value="1"/>
</dbReference>
<name>A0ABQ2IF35_9BACT</name>
<dbReference type="Pfam" id="PF08281">
    <property type="entry name" value="Sigma70_r4_2"/>
    <property type="match status" value="1"/>
</dbReference>
<keyword evidence="2" id="KW-0805">Transcription regulation</keyword>
<gene>
    <name evidence="7" type="ORF">GCM10010967_48410</name>
</gene>
<protein>
    <submittedName>
        <fullName evidence="7">RNA polymerase sigma factor</fullName>
    </submittedName>
</protein>
<dbReference type="CDD" id="cd06171">
    <property type="entry name" value="Sigma70_r4"/>
    <property type="match status" value="1"/>
</dbReference>
<dbReference type="InterPro" id="IPR007627">
    <property type="entry name" value="RNA_pol_sigma70_r2"/>
</dbReference>
<dbReference type="InterPro" id="IPR036388">
    <property type="entry name" value="WH-like_DNA-bd_sf"/>
</dbReference>
<evidence type="ECO:0000259" key="5">
    <source>
        <dbReference type="Pfam" id="PF04542"/>
    </source>
</evidence>
<dbReference type="Gene3D" id="1.10.10.10">
    <property type="entry name" value="Winged helix-like DNA-binding domain superfamily/Winged helix DNA-binding domain"/>
    <property type="match status" value="1"/>
</dbReference>
<dbReference type="NCBIfam" id="TIGR02937">
    <property type="entry name" value="sigma70-ECF"/>
    <property type="match status" value="1"/>
</dbReference>
<feature type="domain" description="RNA polymerase sigma factor 70 region 4 type 2" evidence="6">
    <location>
        <begin position="93"/>
        <end position="143"/>
    </location>
</feature>
<evidence type="ECO:0000313" key="8">
    <source>
        <dbReference type="Proteomes" id="UP000632339"/>
    </source>
</evidence>
<dbReference type="SUPFAM" id="SSF88659">
    <property type="entry name" value="Sigma3 and sigma4 domains of RNA polymerase sigma factors"/>
    <property type="match status" value="1"/>
</dbReference>
<sequence>MNKMLGVCRRYARTNLEAEDIFQEAFMKIFQKMKDLKNPLLLDSWIKTIVIRTAIDYYQRTTKSEKLQVCLDSIDFERESGEHDRIFYQLDMEILINVISELPNGYRAVINLYFIDGHTHAEIAKLLGIEESTSKSQLRRGRDLLIKKLQKKGIMAYERL</sequence>
<dbReference type="InterPro" id="IPR013325">
    <property type="entry name" value="RNA_pol_sigma_r2"/>
</dbReference>
<evidence type="ECO:0000256" key="3">
    <source>
        <dbReference type="ARBA" id="ARBA00023082"/>
    </source>
</evidence>
<evidence type="ECO:0000313" key="7">
    <source>
        <dbReference type="EMBL" id="GGN07229.1"/>
    </source>
</evidence>
<accession>A0ABQ2IF35</accession>
<dbReference type="InterPro" id="IPR014284">
    <property type="entry name" value="RNA_pol_sigma-70_dom"/>
</dbReference>
<evidence type="ECO:0000256" key="2">
    <source>
        <dbReference type="ARBA" id="ARBA00023015"/>
    </source>
</evidence>
<keyword evidence="4" id="KW-0804">Transcription</keyword>
<comment type="caution">
    <text evidence="7">The sequence shown here is derived from an EMBL/GenBank/DDBJ whole genome shotgun (WGS) entry which is preliminary data.</text>
</comment>
<proteinExistence type="inferred from homology"/>
<evidence type="ECO:0000259" key="6">
    <source>
        <dbReference type="Pfam" id="PF08281"/>
    </source>
</evidence>
<keyword evidence="8" id="KW-1185">Reference proteome</keyword>
<dbReference type="Pfam" id="PF04542">
    <property type="entry name" value="Sigma70_r2"/>
    <property type="match status" value="1"/>
</dbReference>
<comment type="similarity">
    <text evidence="1">Belongs to the sigma-70 factor family. ECF subfamily.</text>
</comment>
<keyword evidence="3" id="KW-0731">Sigma factor</keyword>
<dbReference type="PANTHER" id="PTHR43133:SF46">
    <property type="entry name" value="RNA POLYMERASE SIGMA-70 FACTOR ECF SUBFAMILY"/>
    <property type="match status" value="1"/>
</dbReference>